<dbReference type="KEGG" id="tes:BW730_08985"/>
<evidence type="ECO:0000313" key="3">
    <source>
        <dbReference type="EMBL" id="AQP47608.1"/>
    </source>
</evidence>
<dbReference type="RefSeq" id="WP_077685935.1">
    <property type="nucleotide sequence ID" value="NZ_CP019606.1"/>
</dbReference>
<organism evidence="3 4">
    <name type="scientific">Tessaracoccus aquimaris</name>
    <dbReference type="NCBI Taxonomy" id="1332264"/>
    <lineage>
        <taxon>Bacteria</taxon>
        <taxon>Bacillati</taxon>
        <taxon>Actinomycetota</taxon>
        <taxon>Actinomycetes</taxon>
        <taxon>Propionibacteriales</taxon>
        <taxon>Propionibacteriaceae</taxon>
        <taxon>Tessaracoccus</taxon>
    </lineage>
</organism>
<dbReference type="Proteomes" id="UP000188145">
    <property type="component" value="Chromosome"/>
</dbReference>
<evidence type="ECO:0008006" key="5">
    <source>
        <dbReference type="Google" id="ProtNLM"/>
    </source>
</evidence>
<sequence length="179" mass="18756">MSHPQDSGEAGQQPEGASPGAKSRGGARKQPTVKQTVWLAVALVVVIALWVAVWLFHAAGAAYVGATMPDLPDEFGSWKQQGSLVPGLPFNVIYENGDRTVGLTAFPFDPAEKADPSELLGRRGSDVGKVGPGIYCPEDTADTTQATCSALWEDGGIIVLSNSAATSESAIKDFVRATR</sequence>
<dbReference type="EMBL" id="CP019606">
    <property type="protein sequence ID" value="AQP47608.1"/>
    <property type="molecule type" value="Genomic_DNA"/>
</dbReference>
<evidence type="ECO:0000313" key="4">
    <source>
        <dbReference type="Proteomes" id="UP000188145"/>
    </source>
</evidence>
<reference evidence="4" key="1">
    <citation type="submission" date="2017-02" db="EMBL/GenBank/DDBJ databases">
        <title>Tessaracoccus aquaemaris sp. nov., isolated from the intestine of a Korean rockfish, Sebastes schlegelii, in a marine aquaculture pond.</title>
        <authorList>
            <person name="Tak E.J."/>
            <person name="Bae J.-W."/>
        </authorList>
    </citation>
    <scope>NUCLEOTIDE SEQUENCE [LARGE SCALE GENOMIC DNA]</scope>
    <source>
        <strain evidence="4">NSG39</strain>
    </source>
</reference>
<feature type="region of interest" description="Disordered" evidence="1">
    <location>
        <begin position="1"/>
        <end position="29"/>
    </location>
</feature>
<protein>
    <recommendedName>
        <fullName evidence="5">DUF4245 domain-containing protein</fullName>
    </recommendedName>
</protein>
<dbReference type="STRING" id="1332264.BW730_08985"/>
<accession>A0A1Q2CNB9</accession>
<evidence type="ECO:0000256" key="1">
    <source>
        <dbReference type="SAM" id="MobiDB-lite"/>
    </source>
</evidence>
<keyword evidence="2" id="KW-1133">Transmembrane helix</keyword>
<keyword evidence="2" id="KW-0812">Transmembrane</keyword>
<dbReference type="AlphaFoldDB" id="A0A1Q2CNB9"/>
<feature type="transmembrane region" description="Helical" evidence="2">
    <location>
        <begin position="37"/>
        <end position="56"/>
    </location>
</feature>
<name>A0A1Q2CNB9_9ACTN</name>
<keyword evidence="2" id="KW-0472">Membrane</keyword>
<proteinExistence type="predicted"/>
<gene>
    <name evidence="3" type="ORF">BW730_08985</name>
</gene>
<keyword evidence="4" id="KW-1185">Reference proteome</keyword>
<evidence type="ECO:0000256" key="2">
    <source>
        <dbReference type="SAM" id="Phobius"/>
    </source>
</evidence>